<dbReference type="CDD" id="cd07989">
    <property type="entry name" value="LPLAT_AGPAT-like"/>
    <property type="match status" value="1"/>
</dbReference>
<evidence type="ECO:0000313" key="8">
    <source>
        <dbReference type="Proteomes" id="UP001595548"/>
    </source>
</evidence>
<comment type="pathway">
    <text evidence="1">Lipid metabolism.</text>
</comment>
<name>A0ABV7HJT1_9GAMM</name>
<proteinExistence type="predicted"/>
<feature type="region of interest" description="Disordered" evidence="4">
    <location>
        <begin position="239"/>
        <end position="262"/>
    </location>
</feature>
<keyword evidence="3 7" id="KW-0012">Acyltransferase</keyword>
<dbReference type="SUPFAM" id="SSF69593">
    <property type="entry name" value="Glycerol-3-phosphate (1)-acyltransferase"/>
    <property type="match status" value="1"/>
</dbReference>
<keyword evidence="8" id="KW-1185">Reference proteome</keyword>
<evidence type="ECO:0000256" key="5">
    <source>
        <dbReference type="SAM" id="Phobius"/>
    </source>
</evidence>
<evidence type="ECO:0000256" key="2">
    <source>
        <dbReference type="ARBA" id="ARBA00022679"/>
    </source>
</evidence>
<keyword evidence="5" id="KW-1133">Transmembrane helix</keyword>
<dbReference type="PANTHER" id="PTHR10434">
    <property type="entry name" value="1-ACYL-SN-GLYCEROL-3-PHOSPHATE ACYLTRANSFERASE"/>
    <property type="match status" value="1"/>
</dbReference>
<comment type="caution">
    <text evidence="7">The sequence shown here is derived from an EMBL/GenBank/DDBJ whole genome shotgun (WGS) entry which is preliminary data.</text>
</comment>
<dbReference type="GO" id="GO:0016746">
    <property type="term" value="F:acyltransferase activity"/>
    <property type="evidence" value="ECO:0007669"/>
    <property type="project" value="UniProtKB-KW"/>
</dbReference>
<reference evidence="8" key="1">
    <citation type="journal article" date="2019" name="Int. J. Syst. Evol. Microbiol.">
        <title>The Global Catalogue of Microorganisms (GCM) 10K type strain sequencing project: providing services to taxonomists for standard genome sequencing and annotation.</title>
        <authorList>
            <consortium name="The Broad Institute Genomics Platform"/>
            <consortium name="The Broad Institute Genome Sequencing Center for Infectious Disease"/>
            <person name="Wu L."/>
            <person name="Ma J."/>
        </authorList>
    </citation>
    <scope>NUCLEOTIDE SEQUENCE [LARGE SCALE GENOMIC DNA]</scope>
    <source>
        <strain evidence="8">KCTC 52141</strain>
    </source>
</reference>
<keyword evidence="5" id="KW-0812">Transmembrane</keyword>
<protein>
    <submittedName>
        <fullName evidence="7">Lysophospholipid acyltransferase family protein</fullName>
    </submittedName>
</protein>
<feature type="domain" description="Phospholipid/glycerol acyltransferase" evidence="6">
    <location>
        <begin position="73"/>
        <end position="187"/>
    </location>
</feature>
<dbReference type="RefSeq" id="WP_382414253.1">
    <property type="nucleotide sequence ID" value="NZ_AP031500.1"/>
</dbReference>
<dbReference type="Proteomes" id="UP001595548">
    <property type="component" value="Unassembled WGS sequence"/>
</dbReference>
<feature type="transmembrane region" description="Helical" evidence="5">
    <location>
        <begin position="12"/>
        <end position="32"/>
    </location>
</feature>
<evidence type="ECO:0000259" key="6">
    <source>
        <dbReference type="SMART" id="SM00563"/>
    </source>
</evidence>
<feature type="compositionally biased region" description="Polar residues" evidence="4">
    <location>
        <begin position="247"/>
        <end position="262"/>
    </location>
</feature>
<keyword evidence="5" id="KW-0472">Membrane</keyword>
<evidence type="ECO:0000256" key="4">
    <source>
        <dbReference type="SAM" id="MobiDB-lite"/>
    </source>
</evidence>
<dbReference type="InterPro" id="IPR002123">
    <property type="entry name" value="Plipid/glycerol_acylTrfase"/>
</dbReference>
<evidence type="ECO:0000256" key="1">
    <source>
        <dbReference type="ARBA" id="ARBA00005189"/>
    </source>
</evidence>
<sequence>MLLYLRTLLFNTGYYSSGIIGGTVSLLLWPFLPYPLRWRAVTLWNRFVMWWLKVTCNIRIKVIDQRQYKNHPVVIMAKHQSTWETLFLQYHLAPVSVILKKELLRIPFFGWGLASMRPIAIDRSNRMQALKDVKIKSIERLKQGISVLVFPEGTRIGLGKIGNYARSGADIACSTGTPIIPVAHNAAECWPHKHFLKYPGEISIVIGDAIPTEGRDRKTLTEELKNWIEQQIEQLPIARDDGRYAPWQQQKNTPKASDSPTE</sequence>
<keyword evidence="2" id="KW-0808">Transferase</keyword>
<dbReference type="PANTHER" id="PTHR10434:SF40">
    <property type="entry name" value="1-ACYL-SN-GLYCEROL-3-PHOSPHATE ACYLTRANSFERASE"/>
    <property type="match status" value="1"/>
</dbReference>
<organism evidence="7 8">
    <name type="scientific">Gilvimarinus japonicus</name>
    <dbReference type="NCBI Taxonomy" id="1796469"/>
    <lineage>
        <taxon>Bacteria</taxon>
        <taxon>Pseudomonadati</taxon>
        <taxon>Pseudomonadota</taxon>
        <taxon>Gammaproteobacteria</taxon>
        <taxon>Cellvibrionales</taxon>
        <taxon>Cellvibrionaceae</taxon>
        <taxon>Gilvimarinus</taxon>
    </lineage>
</organism>
<dbReference type="EMBL" id="JBHRTL010000004">
    <property type="protein sequence ID" value="MFC3154140.1"/>
    <property type="molecule type" value="Genomic_DNA"/>
</dbReference>
<accession>A0ABV7HJT1</accession>
<evidence type="ECO:0000256" key="3">
    <source>
        <dbReference type="ARBA" id="ARBA00023315"/>
    </source>
</evidence>
<evidence type="ECO:0000313" key="7">
    <source>
        <dbReference type="EMBL" id="MFC3154140.1"/>
    </source>
</evidence>
<dbReference type="Pfam" id="PF01553">
    <property type="entry name" value="Acyltransferase"/>
    <property type="match status" value="1"/>
</dbReference>
<gene>
    <name evidence="7" type="ORF">ACFOEB_02925</name>
</gene>
<dbReference type="SMART" id="SM00563">
    <property type="entry name" value="PlsC"/>
    <property type="match status" value="1"/>
</dbReference>